<dbReference type="GO" id="GO:0042124">
    <property type="term" value="F:1,3-beta-glucanosyltransferase activity"/>
    <property type="evidence" value="ECO:0007669"/>
    <property type="project" value="TreeGrafter"/>
</dbReference>
<evidence type="ECO:0000256" key="1">
    <source>
        <dbReference type="ARBA" id="ARBA00004609"/>
    </source>
</evidence>
<feature type="region of interest" description="Disordered" evidence="10">
    <location>
        <begin position="337"/>
        <end position="361"/>
    </location>
</feature>
<accession>A0AAN6RBQ1</accession>
<proteinExistence type="inferred from homology"/>
<evidence type="ECO:0000313" key="12">
    <source>
        <dbReference type="Proteomes" id="UP001280581"/>
    </source>
</evidence>
<feature type="region of interest" description="Disordered" evidence="10">
    <location>
        <begin position="377"/>
        <end position="430"/>
    </location>
</feature>
<keyword evidence="6 9" id="KW-0472">Membrane</keyword>
<evidence type="ECO:0000256" key="7">
    <source>
        <dbReference type="ARBA" id="ARBA00023180"/>
    </source>
</evidence>
<dbReference type="GO" id="GO:0071970">
    <property type="term" value="P:fungal-type cell wall (1-&gt;3)-beta-D-glucan biosynthetic process"/>
    <property type="evidence" value="ECO:0007669"/>
    <property type="project" value="TreeGrafter"/>
</dbReference>
<comment type="similarity">
    <text evidence="2 9">Belongs to the glycosyl hydrolase 72 family.</text>
</comment>
<keyword evidence="5 9" id="KW-0732">Signal</keyword>
<evidence type="ECO:0000256" key="5">
    <source>
        <dbReference type="ARBA" id="ARBA00022729"/>
    </source>
</evidence>
<feature type="compositionally biased region" description="Low complexity" evidence="10">
    <location>
        <begin position="413"/>
        <end position="430"/>
    </location>
</feature>
<evidence type="ECO:0000256" key="4">
    <source>
        <dbReference type="ARBA" id="ARBA00022679"/>
    </source>
</evidence>
<gene>
    <name evidence="11" type="ORF">GRF29_213g1179370</name>
</gene>
<keyword evidence="12" id="KW-1185">Reference proteome</keyword>
<organism evidence="11 12">
    <name type="scientific">Pseudopithomyces chartarum</name>
    <dbReference type="NCBI Taxonomy" id="1892770"/>
    <lineage>
        <taxon>Eukaryota</taxon>
        <taxon>Fungi</taxon>
        <taxon>Dikarya</taxon>
        <taxon>Ascomycota</taxon>
        <taxon>Pezizomycotina</taxon>
        <taxon>Dothideomycetes</taxon>
        <taxon>Pleosporomycetidae</taxon>
        <taxon>Pleosporales</taxon>
        <taxon>Massarineae</taxon>
        <taxon>Didymosphaeriaceae</taxon>
        <taxon>Pseudopithomyces</taxon>
    </lineage>
</organism>
<comment type="caution">
    <text evidence="11">The sequence shown here is derived from an EMBL/GenBank/DDBJ whole genome shotgun (WGS) entry which is preliminary data.</text>
</comment>
<name>A0AAN6RBQ1_9PLEO</name>
<keyword evidence="4 9" id="KW-0808">Transferase</keyword>
<dbReference type="InterPro" id="IPR004886">
    <property type="entry name" value="Glucanosyltransferase"/>
</dbReference>
<dbReference type="EMBL" id="WVTA01000017">
    <property type="protein sequence ID" value="KAK3201139.1"/>
    <property type="molecule type" value="Genomic_DNA"/>
</dbReference>
<reference evidence="11 12" key="1">
    <citation type="submission" date="2021-02" db="EMBL/GenBank/DDBJ databases">
        <title>Genome assembly of Pseudopithomyces chartarum.</title>
        <authorList>
            <person name="Jauregui R."/>
            <person name="Singh J."/>
            <person name="Voisey C."/>
        </authorList>
    </citation>
    <scope>NUCLEOTIDE SEQUENCE [LARGE SCALE GENOMIC DNA]</scope>
    <source>
        <strain evidence="11 12">AGR01</strain>
    </source>
</reference>
<dbReference type="GO" id="GO:0098552">
    <property type="term" value="C:side of membrane"/>
    <property type="evidence" value="ECO:0007669"/>
    <property type="project" value="UniProtKB-KW"/>
</dbReference>
<dbReference type="Proteomes" id="UP001280581">
    <property type="component" value="Unassembled WGS sequence"/>
</dbReference>
<dbReference type="PANTHER" id="PTHR31468:SF5">
    <property type="entry name" value="1,3-BETA-GLUCANOSYLTRANSFERASE GAS5"/>
    <property type="match status" value="1"/>
</dbReference>
<evidence type="ECO:0000313" key="11">
    <source>
        <dbReference type="EMBL" id="KAK3201139.1"/>
    </source>
</evidence>
<feature type="chain" id="PRO_5042667375" description="1,3-beta-glucanosyltransferase" evidence="9">
    <location>
        <begin position="20"/>
        <end position="460"/>
    </location>
</feature>
<dbReference type="InterPro" id="IPR017853">
    <property type="entry name" value="GH"/>
</dbReference>
<comment type="subcellular location">
    <subcellularLocation>
        <location evidence="1 9">Cell membrane</location>
        <topology evidence="1 9">Lipid-anchor</topology>
        <topology evidence="1 9">GPI-anchor</topology>
    </subcellularLocation>
</comment>
<keyword evidence="7" id="KW-0325">Glycoprotein</keyword>
<evidence type="ECO:0000256" key="6">
    <source>
        <dbReference type="ARBA" id="ARBA00023136"/>
    </source>
</evidence>
<feature type="signal peptide" evidence="9">
    <location>
        <begin position="1"/>
        <end position="19"/>
    </location>
</feature>
<dbReference type="AlphaFoldDB" id="A0AAN6RBQ1"/>
<keyword evidence="3 9" id="KW-0336">GPI-anchor</keyword>
<dbReference type="EC" id="2.4.1.-" evidence="9"/>
<protein>
    <recommendedName>
        <fullName evidence="9">1,3-beta-glucanosyltransferase</fullName>
        <ecNumber evidence="9">2.4.1.-</ecNumber>
    </recommendedName>
</protein>
<dbReference type="GO" id="GO:0031505">
    <property type="term" value="P:fungal-type cell wall organization"/>
    <property type="evidence" value="ECO:0007669"/>
    <property type="project" value="TreeGrafter"/>
</dbReference>
<dbReference type="Pfam" id="PF03198">
    <property type="entry name" value="Glyco_hydro_72"/>
    <property type="match status" value="1"/>
</dbReference>
<comment type="function">
    <text evidence="9">Splits internally a 1,3-beta-glucan molecule and transfers the newly generated reducing end (the donor) to the non-reducing end of another 1,3-beta-glucan molecule (the acceptor) forming a 1,3-beta linkage, resulting in the elongation of 1,3-beta-glucan chains in the cell wall.</text>
</comment>
<dbReference type="SUPFAM" id="SSF51445">
    <property type="entry name" value="(Trans)glycosidases"/>
    <property type="match status" value="1"/>
</dbReference>
<evidence type="ECO:0000256" key="3">
    <source>
        <dbReference type="ARBA" id="ARBA00022622"/>
    </source>
</evidence>
<keyword evidence="8 9" id="KW-0449">Lipoprotein</keyword>
<dbReference type="Gene3D" id="3.20.20.80">
    <property type="entry name" value="Glycosidases"/>
    <property type="match status" value="1"/>
</dbReference>
<evidence type="ECO:0000256" key="2">
    <source>
        <dbReference type="ARBA" id="ARBA00007528"/>
    </source>
</evidence>
<evidence type="ECO:0000256" key="8">
    <source>
        <dbReference type="ARBA" id="ARBA00023288"/>
    </source>
</evidence>
<dbReference type="GO" id="GO:0005886">
    <property type="term" value="C:plasma membrane"/>
    <property type="evidence" value="ECO:0007669"/>
    <property type="project" value="UniProtKB-SubCell"/>
</dbReference>
<dbReference type="PANTHER" id="PTHR31468">
    <property type="entry name" value="1,3-BETA-GLUCANOSYLTRANSFERASE GAS1"/>
    <property type="match status" value="1"/>
</dbReference>
<sequence>MKSFAALCAFGAAIAPTFAGVAPRQQSKGSLPPVTVRGNAFYAGDKRFYMRGVAYQPGGASDAKDPLLDLESLRRDVKNFKDLGINTIRIYTIDNSENHDEGMKMLDDAGIYLALDANTPAYSLNRENATTLHQSYNDVYLQSVFATIDQFANYNNLLLFFSGNEVINAKNNTNAAPYIKAVTRDMKQYISNRHSRQIPVGYSAADVAEVIKQQALYFDCGTEDERADFFAFNDYSWCDKEDGLQTFEGAAWDRKVETYKNFPRPIFLSEHGCTEPKRQWGEVAALFSTKMSSVYSGGLAYEYTVEPNGFGIVDIKNGKIEPNGDFDLLKAAYAKAKDPSGDGGARMNGKASQCPPKDDDWEVTTTKLLAMPEGARKFMDDGAGEGPGLDGTDSSHWMGEPSTETAEPGSGQATRTPTGGAGPASTGGAEEGAAVMGAEVPMRFLGLIAASMVFGAALVF</sequence>
<evidence type="ECO:0000256" key="10">
    <source>
        <dbReference type="SAM" id="MobiDB-lite"/>
    </source>
</evidence>
<evidence type="ECO:0000256" key="9">
    <source>
        <dbReference type="RuleBase" id="RU361209"/>
    </source>
</evidence>